<keyword evidence="1" id="KW-1133">Transmembrane helix</keyword>
<gene>
    <name evidence="2" type="ORF">G5C33_18605</name>
</gene>
<keyword evidence="1" id="KW-0472">Membrane</keyword>
<dbReference type="RefSeq" id="WP_165328526.1">
    <property type="nucleotide sequence ID" value="NZ_CP049109.1"/>
</dbReference>
<evidence type="ECO:0000256" key="1">
    <source>
        <dbReference type="SAM" id="Phobius"/>
    </source>
</evidence>
<feature type="transmembrane region" description="Helical" evidence="1">
    <location>
        <begin position="52"/>
        <end position="71"/>
    </location>
</feature>
<sequence>MSVSDFEIKIYELNYARNEHAHELRWKFMYSYVAGSLAFWGLVFTVGKDHSVPLVARLLPAIFAIFGWLSYHALRQNMRVRGQVMQELEDKAGVRGWQSFRRATPKAEWQKPLVFLLIFFGERWC</sequence>
<dbReference type="AlphaFoldDB" id="A0A6G6Y9K3"/>
<name>A0A6G6Y9K3_9SPHN</name>
<proteinExistence type="predicted"/>
<dbReference type="KEGG" id="spzr:G5C33_18605"/>
<accession>A0A6G6Y9K3</accession>
<protein>
    <submittedName>
        <fullName evidence="2">Uncharacterized protein</fullName>
    </submittedName>
</protein>
<keyword evidence="3" id="KW-1185">Reference proteome</keyword>
<dbReference type="Proteomes" id="UP000501568">
    <property type="component" value="Chromosome"/>
</dbReference>
<evidence type="ECO:0000313" key="2">
    <source>
        <dbReference type="EMBL" id="QIG81599.1"/>
    </source>
</evidence>
<reference evidence="2 3" key="1">
    <citation type="submission" date="2020-02" db="EMBL/GenBank/DDBJ databases">
        <authorList>
            <person name="Zheng R.K."/>
            <person name="Sun C.M."/>
        </authorList>
    </citation>
    <scope>NUCLEOTIDE SEQUENCE [LARGE SCALE GENOMIC DNA]</scope>
    <source>
        <strain evidence="3">zrk23</strain>
    </source>
</reference>
<feature type="transmembrane region" description="Helical" evidence="1">
    <location>
        <begin position="28"/>
        <end position="46"/>
    </location>
</feature>
<keyword evidence="1" id="KW-0812">Transmembrane</keyword>
<dbReference type="EMBL" id="CP049109">
    <property type="protein sequence ID" value="QIG81599.1"/>
    <property type="molecule type" value="Genomic_DNA"/>
</dbReference>
<evidence type="ECO:0000313" key="3">
    <source>
        <dbReference type="Proteomes" id="UP000501568"/>
    </source>
</evidence>
<organism evidence="2 3">
    <name type="scientific">Stakelama tenebrarum</name>
    <dbReference type="NCBI Taxonomy" id="2711215"/>
    <lineage>
        <taxon>Bacteria</taxon>
        <taxon>Pseudomonadati</taxon>
        <taxon>Pseudomonadota</taxon>
        <taxon>Alphaproteobacteria</taxon>
        <taxon>Sphingomonadales</taxon>
        <taxon>Sphingomonadaceae</taxon>
        <taxon>Stakelama</taxon>
    </lineage>
</organism>